<proteinExistence type="predicted"/>
<organism evidence="2">
    <name type="scientific">Tanacetum cinerariifolium</name>
    <name type="common">Dalmatian daisy</name>
    <name type="synonym">Chrysanthemum cinerariifolium</name>
    <dbReference type="NCBI Taxonomy" id="118510"/>
    <lineage>
        <taxon>Eukaryota</taxon>
        <taxon>Viridiplantae</taxon>
        <taxon>Streptophyta</taxon>
        <taxon>Embryophyta</taxon>
        <taxon>Tracheophyta</taxon>
        <taxon>Spermatophyta</taxon>
        <taxon>Magnoliopsida</taxon>
        <taxon>eudicotyledons</taxon>
        <taxon>Gunneridae</taxon>
        <taxon>Pentapetalae</taxon>
        <taxon>asterids</taxon>
        <taxon>campanulids</taxon>
        <taxon>Asterales</taxon>
        <taxon>Asteraceae</taxon>
        <taxon>Asteroideae</taxon>
        <taxon>Anthemideae</taxon>
        <taxon>Anthemidinae</taxon>
        <taxon>Tanacetum</taxon>
    </lineage>
</organism>
<feature type="compositionally biased region" description="Polar residues" evidence="1">
    <location>
        <begin position="77"/>
        <end position="87"/>
    </location>
</feature>
<name>A0A699U8H2_TANCI</name>
<feature type="compositionally biased region" description="Basic residues" evidence="1">
    <location>
        <begin position="91"/>
        <end position="100"/>
    </location>
</feature>
<evidence type="ECO:0000313" key="2">
    <source>
        <dbReference type="EMBL" id="GFD18281.1"/>
    </source>
</evidence>
<gene>
    <name evidence="2" type="ORF">Tci_890250</name>
</gene>
<feature type="compositionally biased region" description="Polar residues" evidence="1">
    <location>
        <begin position="49"/>
        <end position="61"/>
    </location>
</feature>
<protein>
    <submittedName>
        <fullName evidence="2">Polyribonucleotide nucleotidyltransferase</fullName>
    </submittedName>
</protein>
<feature type="region of interest" description="Disordered" evidence="1">
    <location>
        <begin position="1"/>
        <end position="27"/>
    </location>
</feature>
<reference evidence="2" key="1">
    <citation type="journal article" date="2019" name="Sci. Rep.">
        <title>Draft genome of Tanacetum cinerariifolium, the natural source of mosquito coil.</title>
        <authorList>
            <person name="Yamashiro T."/>
            <person name="Shiraishi A."/>
            <person name="Satake H."/>
            <person name="Nakayama K."/>
        </authorList>
    </citation>
    <scope>NUCLEOTIDE SEQUENCE</scope>
</reference>
<keyword evidence="2" id="KW-0808">Transferase</keyword>
<comment type="caution">
    <text evidence="2">The sequence shown here is derived from an EMBL/GenBank/DDBJ whole genome shotgun (WGS) entry which is preliminary data.</text>
</comment>
<feature type="region of interest" description="Disordered" evidence="1">
    <location>
        <begin position="40"/>
        <end position="107"/>
    </location>
</feature>
<sequence>DDGTETSSSLSLKPNLSLKMGKEDEKGRFTDMILVRNNKVESTVDAKDSTYQNEQMNQAYEDSSRSNIDESRDIDTGSVTKLSSDATLQGRPKRAVKCTSKHPLDSV</sequence>
<evidence type="ECO:0000256" key="1">
    <source>
        <dbReference type="SAM" id="MobiDB-lite"/>
    </source>
</evidence>
<feature type="non-terminal residue" evidence="2">
    <location>
        <position position="1"/>
    </location>
</feature>
<dbReference type="EMBL" id="BKCJ011306519">
    <property type="protein sequence ID" value="GFD18281.1"/>
    <property type="molecule type" value="Genomic_DNA"/>
</dbReference>
<accession>A0A699U8H2</accession>
<feature type="compositionally biased region" description="Basic and acidic residues" evidence="1">
    <location>
        <begin position="62"/>
        <end position="75"/>
    </location>
</feature>
<dbReference type="GO" id="GO:0016740">
    <property type="term" value="F:transferase activity"/>
    <property type="evidence" value="ECO:0007669"/>
    <property type="project" value="UniProtKB-KW"/>
</dbReference>
<dbReference type="AlphaFoldDB" id="A0A699U8H2"/>
<feature type="compositionally biased region" description="Low complexity" evidence="1">
    <location>
        <begin position="7"/>
        <end position="19"/>
    </location>
</feature>